<keyword evidence="2 4" id="KW-0808">Transferase</keyword>
<evidence type="ECO:0000256" key="3">
    <source>
        <dbReference type="ARBA" id="ARBA00022777"/>
    </source>
</evidence>
<gene>
    <name evidence="7" type="ORF">PLOB_00031583</name>
</gene>
<dbReference type="Proteomes" id="UP001159405">
    <property type="component" value="Unassembled WGS sequence"/>
</dbReference>
<dbReference type="InterPro" id="IPR043129">
    <property type="entry name" value="ATPase_NBD"/>
</dbReference>
<evidence type="ECO:0000313" key="8">
    <source>
        <dbReference type="Proteomes" id="UP001159405"/>
    </source>
</evidence>
<evidence type="ECO:0000256" key="1">
    <source>
        <dbReference type="ARBA" id="ARBA00009156"/>
    </source>
</evidence>
<keyword evidence="8" id="KW-1185">Reference proteome</keyword>
<name>A0ABN8NXR2_9CNID</name>
<evidence type="ECO:0000256" key="2">
    <source>
        <dbReference type="ARBA" id="ARBA00022679"/>
    </source>
</evidence>
<comment type="function">
    <text evidence="4">Phosphorylates D-xylulose to produce D-xylulose 5-phosphate, a molecule that may play an important role in the regulation of glucose metabolism and lipogenesis.</text>
</comment>
<dbReference type="Pfam" id="PF00370">
    <property type="entry name" value="FGGY_N"/>
    <property type="match status" value="1"/>
</dbReference>
<dbReference type="InterPro" id="IPR000577">
    <property type="entry name" value="Carb_kinase_FGGY"/>
</dbReference>
<evidence type="ECO:0000313" key="7">
    <source>
        <dbReference type="EMBL" id="CAH3125065.1"/>
    </source>
</evidence>
<comment type="caution">
    <text evidence="7">The sequence shown here is derived from an EMBL/GenBank/DDBJ whole genome shotgun (WGS) entry which is preliminary data.</text>
</comment>
<feature type="domain" description="Carbohydrate kinase FGGY N-terminal" evidence="5">
    <location>
        <begin position="132"/>
        <end position="283"/>
    </location>
</feature>
<sequence length="540" mass="58658">MAGPLFLGFDLSTQQLKALAIDSDLNVATEASVQFDNDLPEFKTQGGVHKQEDSLTVTAPTSLWVKAFDLVLQRLKEKGLEFRSVACVSGTGQQHGSVYWKKGAKEILRTLKSGKSLHEQLKDSFAVSESPIWMDSSTGTQCRALEAAVGGPQNLSNITGSRAYERFTGNQIAKIYQTNCDVYNTCERISLVSSFVASLLIGDYAPIDYSDGSGMNLMNIHSKTWEDKCLEACAPDLKEKLGDLVPSYEIIGSVSQYMVDQHGFNPNCKVVAFTGDNPASLAGMRLKEGDIAVSLGTSDTLMLCFKTPKPALEGHIFVNPIEENGYMALLCFKNGSLTRESIRNTSAEGSWEAFEKALKRTSPGNDGKIGIYFDVMEITPFAVGTHRFNEKDERVDSFAKDVEVRALIEGQFMAKRAHAESLGYTLGPSTSILATGGASSNLGILQVIADVFNAPVYTIKDTANSACLGCAYCAKHGLERAERGASFMGVVQAAPPYSLVAEPRGNAHKIYDPLTARYKKLEESIVVDSHLQSKKAKLES</sequence>
<dbReference type="PANTHER" id="PTHR10196">
    <property type="entry name" value="SUGAR KINASE"/>
    <property type="match status" value="1"/>
</dbReference>
<proteinExistence type="inferred from homology"/>
<keyword evidence="3 4" id="KW-0418">Kinase</keyword>
<keyword evidence="4" id="KW-0067">ATP-binding</keyword>
<dbReference type="Pfam" id="PF02782">
    <property type="entry name" value="FGGY_C"/>
    <property type="match status" value="1"/>
</dbReference>
<feature type="domain" description="Carbohydrate kinase FGGY C-terminal" evidence="6">
    <location>
        <begin position="292"/>
        <end position="475"/>
    </location>
</feature>
<dbReference type="EMBL" id="CALNXK010000040">
    <property type="protein sequence ID" value="CAH3125065.1"/>
    <property type="molecule type" value="Genomic_DNA"/>
</dbReference>
<keyword evidence="4" id="KW-0119">Carbohydrate metabolism</keyword>
<comment type="catalytic activity">
    <reaction evidence="4">
        <text>D-xylulose + ATP = D-xylulose 5-phosphate + ADP + H(+)</text>
        <dbReference type="Rhea" id="RHEA:10964"/>
        <dbReference type="ChEBI" id="CHEBI:15378"/>
        <dbReference type="ChEBI" id="CHEBI:17140"/>
        <dbReference type="ChEBI" id="CHEBI:30616"/>
        <dbReference type="ChEBI" id="CHEBI:57737"/>
        <dbReference type="ChEBI" id="CHEBI:456216"/>
        <dbReference type="EC" id="2.7.1.17"/>
    </reaction>
</comment>
<dbReference type="EC" id="2.7.1.17" evidence="4"/>
<dbReference type="InterPro" id="IPR042024">
    <property type="entry name" value="D-XK_euk"/>
</dbReference>
<reference evidence="7 8" key="1">
    <citation type="submission" date="2022-05" db="EMBL/GenBank/DDBJ databases">
        <authorList>
            <consortium name="Genoscope - CEA"/>
            <person name="William W."/>
        </authorList>
    </citation>
    <scope>NUCLEOTIDE SEQUENCE [LARGE SCALE GENOMIC DNA]</scope>
</reference>
<keyword evidence="4" id="KW-0547">Nucleotide-binding</keyword>
<dbReference type="InterPro" id="IPR018485">
    <property type="entry name" value="FGGY_C"/>
</dbReference>
<accession>A0ABN8NXR2</accession>
<evidence type="ECO:0000259" key="6">
    <source>
        <dbReference type="Pfam" id="PF02782"/>
    </source>
</evidence>
<protein>
    <recommendedName>
        <fullName evidence="4">Xylulose kinase</fullName>
        <ecNumber evidence="4">2.7.1.17</ecNumber>
    </recommendedName>
</protein>
<dbReference type="CDD" id="cd07776">
    <property type="entry name" value="ASKHA_NBD_FGGY_SpXK-like"/>
    <property type="match status" value="1"/>
</dbReference>
<dbReference type="SUPFAM" id="SSF53067">
    <property type="entry name" value="Actin-like ATPase domain"/>
    <property type="match status" value="2"/>
</dbReference>
<dbReference type="PANTHER" id="PTHR10196:SF57">
    <property type="entry name" value="XYLULOSE KINASE"/>
    <property type="match status" value="1"/>
</dbReference>
<comment type="similarity">
    <text evidence="1 4">Belongs to the FGGY kinase family.</text>
</comment>
<keyword evidence="4" id="KW-0859">Xylose metabolism</keyword>
<evidence type="ECO:0000256" key="4">
    <source>
        <dbReference type="RuleBase" id="RU367058"/>
    </source>
</evidence>
<organism evidence="7 8">
    <name type="scientific">Porites lobata</name>
    <dbReference type="NCBI Taxonomy" id="104759"/>
    <lineage>
        <taxon>Eukaryota</taxon>
        <taxon>Metazoa</taxon>
        <taxon>Cnidaria</taxon>
        <taxon>Anthozoa</taxon>
        <taxon>Hexacorallia</taxon>
        <taxon>Scleractinia</taxon>
        <taxon>Fungiina</taxon>
        <taxon>Poritidae</taxon>
        <taxon>Porites</taxon>
    </lineage>
</organism>
<dbReference type="Gene3D" id="3.30.420.40">
    <property type="match status" value="2"/>
</dbReference>
<dbReference type="InterPro" id="IPR018484">
    <property type="entry name" value="FGGY_N"/>
</dbReference>
<evidence type="ECO:0000259" key="5">
    <source>
        <dbReference type="Pfam" id="PF00370"/>
    </source>
</evidence>
<dbReference type="PIRSF" id="PIRSF000538">
    <property type="entry name" value="GlpK"/>
    <property type="match status" value="1"/>
</dbReference>